<organism evidence="1 2">
    <name type="scientific">Gibberella nygamai</name>
    <name type="common">Bean root rot disease fungus</name>
    <name type="synonym">Fusarium nygamai</name>
    <dbReference type="NCBI Taxonomy" id="42673"/>
    <lineage>
        <taxon>Eukaryota</taxon>
        <taxon>Fungi</taxon>
        <taxon>Dikarya</taxon>
        <taxon>Ascomycota</taxon>
        <taxon>Pezizomycotina</taxon>
        <taxon>Sordariomycetes</taxon>
        <taxon>Hypocreomycetidae</taxon>
        <taxon>Hypocreales</taxon>
        <taxon>Nectriaceae</taxon>
        <taxon>Fusarium</taxon>
        <taxon>Fusarium fujikuroi species complex</taxon>
    </lineage>
</organism>
<keyword evidence="2" id="KW-1185">Reference proteome</keyword>
<evidence type="ECO:0000313" key="1">
    <source>
        <dbReference type="EMBL" id="PNP81342.1"/>
    </source>
</evidence>
<sequence>MFETQVQDRITLSQILEQVQAINQRIDTIEWYAVKATMPF</sequence>
<accession>A0A2K0WGC9</accession>
<gene>
    <name evidence="1" type="ORF">FNYG_05374</name>
</gene>
<proteinExistence type="predicted"/>
<name>A0A2K0WGC9_GIBNY</name>
<dbReference type="EMBL" id="MTQA01000070">
    <property type="protein sequence ID" value="PNP81342.1"/>
    <property type="molecule type" value="Genomic_DNA"/>
</dbReference>
<dbReference type="AlphaFoldDB" id="A0A2K0WGC9"/>
<dbReference type="Proteomes" id="UP000236664">
    <property type="component" value="Unassembled WGS sequence"/>
</dbReference>
<protein>
    <submittedName>
        <fullName evidence="1">Uncharacterized protein</fullName>
    </submittedName>
</protein>
<reference evidence="1 2" key="1">
    <citation type="submission" date="2017-06" db="EMBL/GenBank/DDBJ databases">
        <title>Genome of Fusarium nygamai isolate CS10214.</title>
        <authorList>
            <person name="Gardiner D.M."/>
            <person name="Obanor F."/>
            <person name="Kazan K."/>
        </authorList>
    </citation>
    <scope>NUCLEOTIDE SEQUENCE [LARGE SCALE GENOMIC DNA]</scope>
    <source>
        <strain evidence="1 2">CS10214</strain>
    </source>
</reference>
<comment type="caution">
    <text evidence="1">The sequence shown here is derived from an EMBL/GenBank/DDBJ whole genome shotgun (WGS) entry which is preliminary data.</text>
</comment>
<evidence type="ECO:0000313" key="2">
    <source>
        <dbReference type="Proteomes" id="UP000236664"/>
    </source>
</evidence>